<proteinExistence type="predicted"/>
<dbReference type="NCBIfam" id="TIGR01725">
    <property type="entry name" value="phge_HK97_gp10"/>
    <property type="match status" value="1"/>
</dbReference>
<evidence type="ECO:0000256" key="1">
    <source>
        <dbReference type="SAM" id="MobiDB-lite"/>
    </source>
</evidence>
<accession>A0A068R0Y7</accession>
<dbReference type="AlphaFoldDB" id="A0A068R0Y7"/>
<dbReference type="InterPro" id="IPR010064">
    <property type="entry name" value="HK97-gp10_tail"/>
</dbReference>
<dbReference type="EMBL" id="FO704551">
    <property type="protein sequence ID" value="CDG20586.1"/>
    <property type="molecule type" value="Genomic_DNA"/>
</dbReference>
<protein>
    <submittedName>
        <fullName evidence="2">Gp10</fullName>
    </submittedName>
</protein>
<name>A0A068R0Y7_9GAMM</name>
<dbReference type="OrthoDB" id="5736381at2"/>
<feature type="region of interest" description="Disordered" evidence="1">
    <location>
        <begin position="63"/>
        <end position="94"/>
    </location>
</feature>
<dbReference type="STRING" id="1354304.XPG1_0931"/>
<dbReference type="HOGENOM" id="CLU_127674_5_1_6"/>
<sequence length="147" mass="16363">MTIVDFSALKDLSRDLALLSKAENNKVLRRGTYAGAKILRDETRHRAPKRTGKLKRNIMAANRKKQRDGTVSAGVYVRGSNKSGTNSDTRMKKNDPRNAYYWRFLEKGTSKMAAKPFIDPAFDAKADEAAEAAFQVALNAIDEVLAK</sequence>
<dbReference type="Pfam" id="PF04883">
    <property type="entry name" value="HK97-gp10_like"/>
    <property type="match status" value="1"/>
</dbReference>
<dbReference type="KEGG" id="xpo:XPG1_0931"/>
<reference evidence="2 3" key="1">
    <citation type="submission" date="2013-07" db="EMBL/GenBank/DDBJ databases">
        <authorList>
            <person name="Genoscope - CEA"/>
        </authorList>
    </citation>
    <scope>NUCLEOTIDE SEQUENCE [LARGE SCALE GENOMIC DNA]</scope>
    <source>
        <strain evidence="2 3">G6</strain>
    </source>
</reference>
<dbReference type="Proteomes" id="UP000032735">
    <property type="component" value="Chromosome"/>
</dbReference>
<gene>
    <name evidence="2" type="ORF">XPG1_0931</name>
</gene>
<evidence type="ECO:0000313" key="2">
    <source>
        <dbReference type="EMBL" id="CDG20586.1"/>
    </source>
</evidence>
<dbReference type="RefSeq" id="WP_045957949.1">
    <property type="nucleotide sequence ID" value="NZ_FO704551.1"/>
</dbReference>
<keyword evidence="3" id="KW-1185">Reference proteome</keyword>
<organism evidence="2 3">
    <name type="scientific">Xenorhabdus poinarii G6</name>
    <dbReference type="NCBI Taxonomy" id="1354304"/>
    <lineage>
        <taxon>Bacteria</taxon>
        <taxon>Pseudomonadati</taxon>
        <taxon>Pseudomonadota</taxon>
        <taxon>Gammaproteobacteria</taxon>
        <taxon>Enterobacterales</taxon>
        <taxon>Morganellaceae</taxon>
        <taxon>Xenorhabdus</taxon>
    </lineage>
</organism>
<evidence type="ECO:0000313" key="3">
    <source>
        <dbReference type="Proteomes" id="UP000032735"/>
    </source>
</evidence>